<dbReference type="InterPro" id="IPR003959">
    <property type="entry name" value="ATPase_AAA_core"/>
</dbReference>
<keyword evidence="8" id="KW-0645">Protease</keyword>
<dbReference type="Pfam" id="PF07724">
    <property type="entry name" value="AAA_2"/>
    <property type="match status" value="1"/>
</dbReference>
<dbReference type="PRINTS" id="PR00300">
    <property type="entry name" value="CLPPROTEASEA"/>
</dbReference>
<dbReference type="GO" id="GO:0005524">
    <property type="term" value="F:ATP binding"/>
    <property type="evidence" value="ECO:0007669"/>
    <property type="project" value="UniProtKB-KW"/>
</dbReference>
<dbReference type="Pfam" id="PF10431">
    <property type="entry name" value="ClpB_D2-small"/>
    <property type="match status" value="1"/>
</dbReference>
<dbReference type="InterPro" id="IPR027417">
    <property type="entry name" value="P-loop_NTPase"/>
</dbReference>
<evidence type="ECO:0000313" key="9">
    <source>
        <dbReference type="Proteomes" id="UP000250166"/>
    </source>
</evidence>
<evidence type="ECO:0000256" key="1">
    <source>
        <dbReference type="ARBA" id="ARBA00017574"/>
    </source>
</evidence>
<dbReference type="Gene3D" id="1.10.8.60">
    <property type="match status" value="2"/>
</dbReference>
<dbReference type="SMART" id="SM00382">
    <property type="entry name" value="AAA"/>
    <property type="match status" value="2"/>
</dbReference>
<dbReference type="Proteomes" id="UP000250166">
    <property type="component" value="Unassembled WGS sequence"/>
</dbReference>
<evidence type="ECO:0000256" key="6">
    <source>
        <dbReference type="PROSITE-ProRule" id="PRU01251"/>
    </source>
</evidence>
<dbReference type="EMBL" id="UAWL01000006">
    <property type="protein sequence ID" value="SQB99349.1"/>
    <property type="molecule type" value="Genomic_DNA"/>
</dbReference>
<dbReference type="SMART" id="SM01086">
    <property type="entry name" value="ClpB_D2-small"/>
    <property type="match status" value="1"/>
</dbReference>
<dbReference type="CDD" id="cd19499">
    <property type="entry name" value="RecA-like_ClpB_Hsp104-like"/>
    <property type="match status" value="1"/>
</dbReference>
<dbReference type="GO" id="GO:0016887">
    <property type="term" value="F:ATP hydrolysis activity"/>
    <property type="evidence" value="ECO:0007669"/>
    <property type="project" value="InterPro"/>
</dbReference>
<dbReference type="RefSeq" id="WP_023946057.1">
    <property type="nucleotide sequence ID" value="NZ_UAWL01000006.1"/>
</dbReference>
<gene>
    <name evidence="8" type="primary">clpB</name>
    <name evidence="8" type="ORF">NCTC13102_01706</name>
</gene>
<evidence type="ECO:0000256" key="2">
    <source>
        <dbReference type="ARBA" id="ARBA00022737"/>
    </source>
</evidence>
<dbReference type="GO" id="GO:0034605">
    <property type="term" value="P:cellular response to heat"/>
    <property type="evidence" value="ECO:0007669"/>
    <property type="project" value="TreeGrafter"/>
</dbReference>
<reference evidence="8 9" key="1">
    <citation type="submission" date="2018-06" db="EMBL/GenBank/DDBJ databases">
        <authorList>
            <consortium name="Pathogen Informatics"/>
            <person name="Doyle S."/>
        </authorList>
    </citation>
    <scope>NUCLEOTIDE SEQUENCE [LARGE SCALE GENOMIC DNA]</scope>
    <source>
        <strain evidence="8 9">NCTC13102</strain>
    </source>
</reference>
<dbReference type="InterPro" id="IPR036628">
    <property type="entry name" value="Clp_N_dom_sf"/>
</dbReference>
<dbReference type="InterPro" id="IPR041546">
    <property type="entry name" value="ClpA/ClpB_AAA_lid"/>
</dbReference>
<dbReference type="PANTHER" id="PTHR11638:SF111">
    <property type="entry name" value="ATP-DEPENDENT CLP PROTEASE ATP-BINDING SUBUNIT CLPA"/>
    <property type="match status" value="1"/>
</dbReference>
<dbReference type="InterPro" id="IPR018368">
    <property type="entry name" value="ClpA/B_CS1"/>
</dbReference>
<dbReference type="InterPro" id="IPR003593">
    <property type="entry name" value="AAA+_ATPase"/>
</dbReference>
<proteinExistence type="predicted"/>
<evidence type="ECO:0000259" key="7">
    <source>
        <dbReference type="PROSITE" id="PS51903"/>
    </source>
</evidence>
<dbReference type="PROSITE" id="PS51903">
    <property type="entry name" value="CLP_R"/>
    <property type="match status" value="1"/>
</dbReference>
<dbReference type="InterPro" id="IPR001270">
    <property type="entry name" value="ClpA/B"/>
</dbReference>
<dbReference type="SUPFAM" id="SSF52540">
    <property type="entry name" value="P-loop containing nucleoside triphosphate hydrolases"/>
    <property type="match status" value="2"/>
</dbReference>
<keyword evidence="8" id="KW-0378">Hydrolase</keyword>
<dbReference type="Gene3D" id="3.40.50.300">
    <property type="entry name" value="P-loop containing nucleotide triphosphate hydrolases"/>
    <property type="match status" value="2"/>
</dbReference>
<keyword evidence="4" id="KW-0067">ATP-binding</keyword>
<dbReference type="Gene3D" id="1.10.1780.10">
    <property type="entry name" value="Clp, N-terminal domain"/>
    <property type="match status" value="1"/>
</dbReference>
<dbReference type="SUPFAM" id="SSF81923">
    <property type="entry name" value="Double Clp-N motif"/>
    <property type="match status" value="1"/>
</dbReference>
<dbReference type="InterPro" id="IPR004176">
    <property type="entry name" value="Clp_R_N"/>
</dbReference>
<name>A0A2X3DIS0_9HELI</name>
<evidence type="ECO:0000313" key="8">
    <source>
        <dbReference type="EMBL" id="SQB99349.1"/>
    </source>
</evidence>
<organism evidence="8 9">
    <name type="scientific">Helicobacter fennelliae</name>
    <dbReference type="NCBI Taxonomy" id="215"/>
    <lineage>
        <taxon>Bacteria</taxon>
        <taxon>Pseudomonadati</taxon>
        <taxon>Campylobacterota</taxon>
        <taxon>Epsilonproteobacteria</taxon>
        <taxon>Campylobacterales</taxon>
        <taxon>Helicobacteraceae</taxon>
        <taxon>Helicobacter</taxon>
    </lineage>
</organism>
<evidence type="ECO:0000256" key="3">
    <source>
        <dbReference type="ARBA" id="ARBA00022741"/>
    </source>
</evidence>
<keyword evidence="3" id="KW-0547">Nucleotide-binding</keyword>
<dbReference type="Pfam" id="PF00004">
    <property type="entry name" value="AAA"/>
    <property type="match status" value="1"/>
</dbReference>
<dbReference type="Pfam" id="PF02861">
    <property type="entry name" value="Clp_N"/>
    <property type="match status" value="1"/>
</dbReference>
<dbReference type="Pfam" id="PF17871">
    <property type="entry name" value="AAA_lid_9"/>
    <property type="match status" value="1"/>
</dbReference>
<dbReference type="InterPro" id="IPR050130">
    <property type="entry name" value="ClpA_ClpB"/>
</dbReference>
<evidence type="ECO:0000256" key="4">
    <source>
        <dbReference type="ARBA" id="ARBA00022840"/>
    </source>
</evidence>
<keyword evidence="2 6" id="KW-0677">Repeat</keyword>
<dbReference type="InterPro" id="IPR019489">
    <property type="entry name" value="Clp_ATPase_C"/>
</dbReference>
<dbReference type="AlphaFoldDB" id="A0A2X3DIS0"/>
<dbReference type="GO" id="GO:0005737">
    <property type="term" value="C:cytoplasm"/>
    <property type="evidence" value="ECO:0007669"/>
    <property type="project" value="TreeGrafter"/>
</dbReference>
<keyword evidence="5" id="KW-0143">Chaperone</keyword>
<protein>
    <recommendedName>
        <fullName evidence="1">Chaperone protein ClpB</fullName>
    </recommendedName>
</protein>
<dbReference type="PANTHER" id="PTHR11638">
    <property type="entry name" value="ATP-DEPENDENT CLP PROTEASE"/>
    <property type="match status" value="1"/>
</dbReference>
<evidence type="ECO:0000256" key="5">
    <source>
        <dbReference type="ARBA" id="ARBA00023186"/>
    </source>
</evidence>
<sequence length="731" mass="81375">MISQTFTSIINRSVEIAREYRHEYLTIEHIFLSLLEHPMAKEFLENCGANIAQLEHLTKQYIIKYIPTNSEISLPKQTLALDRVFSLMIHHADSSGAKNIEFWDFLVFALEEKESYLAKLLKASTIAKLDILQNIPSETKQTQKTAPKGGLLAQFSKDLTALAKEGKIDPLIGRDSEIERVCEILCRRKKNNPILLGEPGVGKTAIVEGLALAITQQKVPPKLQNAKIYALDLGALIAGSKYRGDFEKRLKTILKEIEEIEESIIFIDEIHTLVGAGATSGSSMDASNLLKPALANGSIRCIGASTFSEYKATFDKDKALQRRFSTINIKEPSLETCLHILKALKPLYEKYHNVVYDDLAIETCLDLANRYINDKFLPDKAIDLMDEVGANFALKSPQNNTSSKEQNIITKDYIEHIVARIYHIPKSQVNSDERALLKSLESKLKSRIFAQDEAISKVVKAIKIAKTNLKELHHPIGSFLFSGPSGVGKTELAKELANSLGMSFVRFDMSEYSQPHSVATLIGAPAGYVGYENGGILVDKIRKNPHCVLVLDEIEKAHSDIYNILLQVMDNATLTDNMGNVARFNNVILILTSNVGSKESSTIGFAKDESLRRDNALKDIFSPEFRGRLDSIIQFNPLGKNEFKLIAKKIINDLNADLAKRKIKLTLNSRALNQIASHCFESALGAREIKKLIDSEIKTKLSDLIIEGKLDNGGEILIKYSSKGFTLTQKS</sequence>
<dbReference type="CDD" id="cd00009">
    <property type="entry name" value="AAA"/>
    <property type="match status" value="1"/>
</dbReference>
<accession>A0A2X3DIS0</accession>
<dbReference type="GO" id="GO:0008233">
    <property type="term" value="F:peptidase activity"/>
    <property type="evidence" value="ECO:0007669"/>
    <property type="project" value="UniProtKB-KW"/>
</dbReference>
<feature type="domain" description="Clp R" evidence="7">
    <location>
        <begin position="1"/>
        <end position="141"/>
    </location>
</feature>
<dbReference type="GO" id="GO:0006508">
    <property type="term" value="P:proteolysis"/>
    <property type="evidence" value="ECO:0007669"/>
    <property type="project" value="UniProtKB-KW"/>
</dbReference>
<dbReference type="PROSITE" id="PS00870">
    <property type="entry name" value="CLPAB_1"/>
    <property type="match status" value="1"/>
</dbReference>